<evidence type="ECO:0008006" key="9">
    <source>
        <dbReference type="Google" id="ProtNLM"/>
    </source>
</evidence>
<evidence type="ECO:0000256" key="3">
    <source>
        <dbReference type="ARBA" id="ARBA00022833"/>
    </source>
</evidence>
<dbReference type="PANTHER" id="PTHR33794:SF3">
    <property type="entry name" value="NEUTRAL PROTEASE B"/>
    <property type="match status" value="1"/>
</dbReference>
<dbReference type="Pfam" id="PF18998">
    <property type="entry name" value="Flg_new_2"/>
    <property type="match status" value="1"/>
</dbReference>
<protein>
    <recommendedName>
        <fullName evidence="9">Peptidase M4 C-terminal domain-containing protein</fullName>
    </recommendedName>
</protein>
<evidence type="ECO:0000259" key="5">
    <source>
        <dbReference type="Pfam" id="PF02868"/>
    </source>
</evidence>
<evidence type="ECO:0000313" key="8">
    <source>
        <dbReference type="Proteomes" id="UP000230392"/>
    </source>
</evidence>
<evidence type="ECO:0000256" key="1">
    <source>
        <dbReference type="ARBA" id="ARBA00022670"/>
    </source>
</evidence>
<feature type="non-terminal residue" evidence="7">
    <location>
        <position position="319"/>
    </location>
</feature>
<dbReference type="GO" id="GO:0006508">
    <property type="term" value="P:proteolysis"/>
    <property type="evidence" value="ECO:0007669"/>
    <property type="project" value="UniProtKB-KW"/>
</dbReference>
<dbReference type="AlphaFoldDB" id="A0A2G9Y8Z3"/>
<dbReference type="Proteomes" id="UP000230392">
    <property type="component" value="Unassembled WGS sequence"/>
</dbReference>
<proteinExistence type="predicted"/>
<name>A0A2G9Y8Z3_9BACT</name>
<keyword evidence="4" id="KW-0482">Metalloprotease</keyword>
<evidence type="ECO:0000259" key="6">
    <source>
        <dbReference type="Pfam" id="PF18998"/>
    </source>
</evidence>
<dbReference type="InterPro" id="IPR050728">
    <property type="entry name" value="Zinc_Metalloprotease_M4"/>
</dbReference>
<dbReference type="InterPro" id="IPR044060">
    <property type="entry name" value="Bacterial_rp_domain"/>
</dbReference>
<gene>
    <name evidence="7" type="ORF">COX46_05240</name>
</gene>
<evidence type="ECO:0000256" key="2">
    <source>
        <dbReference type="ARBA" id="ARBA00022801"/>
    </source>
</evidence>
<comment type="caution">
    <text evidence="7">The sequence shown here is derived from an EMBL/GenBank/DDBJ whole genome shotgun (WGS) entry which is preliminary data.</text>
</comment>
<dbReference type="EMBL" id="PCRF01000255">
    <property type="protein sequence ID" value="PIP15685.1"/>
    <property type="molecule type" value="Genomic_DNA"/>
</dbReference>
<keyword evidence="3" id="KW-0862">Zinc</keyword>
<dbReference type="Pfam" id="PF02868">
    <property type="entry name" value="Peptidase_M4_C"/>
    <property type="match status" value="1"/>
</dbReference>
<feature type="domain" description="Bacterial repeat" evidence="6">
    <location>
        <begin position="244"/>
        <end position="316"/>
    </location>
</feature>
<keyword evidence="1" id="KW-0645">Protease</keyword>
<accession>A0A2G9Y8Z3</accession>
<evidence type="ECO:0000313" key="7">
    <source>
        <dbReference type="EMBL" id="PIP15685.1"/>
    </source>
</evidence>
<sequence length="319" mass="34459">MNFWLDNGGVHVNNGPQNFVYYLLSEGGTGTNDGLPYDVTGIGEENARLVAYRANSEIVTSSTAYQQMRNCWVNAADDLNPAWVASVEAAWDAIGIIDVPASPWEDFEGTDTDFSSGWSTGGDEVWSISNTGAVQGSQSARAGTIGDSQSTWLQWSGYLTDADVFSFFIQVSSEWSYDYVKFYVDEVEQTEWCGFLPWTSYCQYLSAGSHTLKWEYIKDVDTSSGDDTVWLDAVSFSSPGITLYTITATAGAHGVISPSGAVLVPVGGTSTLTITPSDGYHIEDVLVDGSSVDTVTSYIFTEVSSDHTISATFDADTSE</sequence>
<dbReference type="InterPro" id="IPR027268">
    <property type="entry name" value="Peptidase_M4/M1_CTD_sf"/>
</dbReference>
<dbReference type="GO" id="GO:0004222">
    <property type="term" value="F:metalloendopeptidase activity"/>
    <property type="evidence" value="ECO:0007669"/>
    <property type="project" value="InterPro"/>
</dbReference>
<evidence type="ECO:0000256" key="4">
    <source>
        <dbReference type="ARBA" id="ARBA00023049"/>
    </source>
</evidence>
<dbReference type="SUPFAM" id="SSF55486">
    <property type="entry name" value="Metalloproteases ('zincins'), catalytic domain"/>
    <property type="match status" value="1"/>
</dbReference>
<keyword evidence="2" id="KW-0378">Hydrolase</keyword>
<dbReference type="PANTHER" id="PTHR33794">
    <property type="entry name" value="BACILLOLYSIN"/>
    <property type="match status" value="1"/>
</dbReference>
<dbReference type="Gene3D" id="1.10.390.10">
    <property type="entry name" value="Neutral Protease Domain 2"/>
    <property type="match status" value="1"/>
</dbReference>
<dbReference type="InterPro" id="IPR001570">
    <property type="entry name" value="Peptidase_M4_C_domain"/>
</dbReference>
<organism evidence="7 8">
    <name type="scientific">bacterium (Candidatus Ratteibacteria) CG23_combo_of_CG06-09_8_20_14_all_48_7</name>
    <dbReference type="NCBI Taxonomy" id="2014292"/>
    <lineage>
        <taxon>Bacteria</taxon>
        <taxon>Candidatus Ratteibacteria</taxon>
    </lineage>
</organism>
<reference evidence="7 8" key="1">
    <citation type="submission" date="2017-09" db="EMBL/GenBank/DDBJ databases">
        <title>Depth-based differentiation of microbial function through sediment-hosted aquifers and enrichment of novel symbionts in the deep terrestrial subsurface.</title>
        <authorList>
            <person name="Probst A.J."/>
            <person name="Ladd B."/>
            <person name="Jarett J.K."/>
            <person name="Geller-Mcgrath D.E."/>
            <person name="Sieber C.M."/>
            <person name="Emerson J.B."/>
            <person name="Anantharaman K."/>
            <person name="Thomas B.C."/>
            <person name="Malmstrom R."/>
            <person name="Stieglmeier M."/>
            <person name="Klingl A."/>
            <person name="Woyke T."/>
            <person name="Ryan C.M."/>
            <person name="Banfield J.F."/>
        </authorList>
    </citation>
    <scope>NUCLEOTIDE SEQUENCE [LARGE SCALE GENOMIC DNA]</scope>
    <source>
        <strain evidence="7">CG23_combo_of_CG06-09_8_20_14_all_48_7</strain>
    </source>
</reference>
<feature type="domain" description="Peptidase M4 C-terminal" evidence="5">
    <location>
        <begin position="5"/>
        <end position="96"/>
    </location>
</feature>